<reference evidence="1 2" key="1">
    <citation type="submission" date="2019-09" db="EMBL/GenBank/DDBJ databases">
        <title>Taxonomy of Antarctic Massilia spp.: description of Massilia rubra sp. nov., Massilia aquatica sp. nov., Massilia mucilaginosa sp. nov., Massilia frigida sp. nov. isolated from streams, lakes and regoliths.</title>
        <authorList>
            <person name="Holochova P."/>
            <person name="Sedlacek I."/>
            <person name="Kralova S."/>
            <person name="Maslanova I."/>
            <person name="Busse H.-J."/>
            <person name="Stankova E."/>
            <person name="Vrbovska V."/>
            <person name="Kovarovic V."/>
            <person name="Bartak M."/>
            <person name="Svec P."/>
            <person name="Pantucek R."/>
        </authorList>
    </citation>
    <scope>NUCLEOTIDE SEQUENCE [LARGE SCALE GENOMIC DNA]</scope>
    <source>
        <strain evidence="1 2">CCM 8692</strain>
    </source>
</reference>
<evidence type="ECO:0000313" key="1">
    <source>
        <dbReference type="EMBL" id="NHZ33294.1"/>
    </source>
</evidence>
<comment type="caution">
    <text evidence="1">The sequence shown here is derived from an EMBL/GenBank/DDBJ whole genome shotgun (WGS) entry which is preliminary data.</text>
</comment>
<name>A0ABX0LH10_9BURK</name>
<evidence type="ECO:0000313" key="2">
    <source>
        <dbReference type="Proteomes" id="UP000785613"/>
    </source>
</evidence>
<gene>
    <name evidence="1" type="ORF">F0185_06785</name>
</gene>
<dbReference type="Proteomes" id="UP000785613">
    <property type="component" value="Unassembled WGS sequence"/>
</dbReference>
<sequence>MAASLATAALYFRVGLESGVLQADQARAWAIAVIDRMDEPPGEMIELSWQQPLAQLIANLKAVQGEADRDLACRALLGVLREHMQSADADLDSTLLKAMMVTSMFAFTDRFDTFNGIDDQLQLAQCGTFGTVQECREDFDNAMKEYASAAQAW</sequence>
<keyword evidence="2" id="KW-1185">Reference proteome</keyword>
<dbReference type="EMBL" id="VUYU01000003">
    <property type="protein sequence ID" value="NHZ33294.1"/>
    <property type="molecule type" value="Genomic_DNA"/>
</dbReference>
<proteinExistence type="predicted"/>
<organism evidence="1 2">
    <name type="scientific">Massilia rubra</name>
    <dbReference type="NCBI Taxonomy" id="2607910"/>
    <lineage>
        <taxon>Bacteria</taxon>
        <taxon>Pseudomonadati</taxon>
        <taxon>Pseudomonadota</taxon>
        <taxon>Betaproteobacteria</taxon>
        <taxon>Burkholderiales</taxon>
        <taxon>Oxalobacteraceae</taxon>
        <taxon>Telluria group</taxon>
        <taxon>Massilia</taxon>
    </lineage>
</organism>
<accession>A0ABX0LH10</accession>
<dbReference type="RefSeq" id="WP_167222788.1">
    <property type="nucleotide sequence ID" value="NZ_VUYU01000003.1"/>
</dbReference>
<protein>
    <submittedName>
        <fullName evidence="1">Uncharacterized protein</fullName>
    </submittedName>
</protein>